<organism evidence="1 2">
    <name type="scientific">Hafnia psychrotolerans</name>
    <dbReference type="NCBI Taxonomy" id="1477018"/>
    <lineage>
        <taxon>Bacteria</taxon>
        <taxon>Pseudomonadati</taxon>
        <taxon>Pseudomonadota</taxon>
        <taxon>Gammaproteobacteria</taxon>
        <taxon>Enterobacterales</taxon>
        <taxon>Hafniaceae</taxon>
        <taxon>Hafnia</taxon>
    </lineage>
</organism>
<keyword evidence="2" id="KW-1185">Reference proteome</keyword>
<sequence length="66" mass="7813">MSQKNNTSRTMMVRNAKLMRLMMVQRFIINQILCFKQSLINNRASLLQSYSNFYMKALKHALKNEA</sequence>
<dbReference type="Proteomes" id="UP000627464">
    <property type="component" value="Unassembled WGS sequence"/>
</dbReference>
<reference evidence="2" key="1">
    <citation type="journal article" date="2019" name="Int. J. Syst. Evol. Microbiol.">
        <title>The Global Catalogue of Microorganisms (GCM) 10K type strain sequencing project: providing services to taxonomists for standard genome sequencing and annotation.</title>
        <authorList>
            <consortium name="The Broad Institute Genomics Platform"/>
            <consortium name="The Broad Institute Genome Sequencing Center for Infectious Disease"/>
            <person name="Wu L."/>
            <person name="Ma J."/>
        </authorList>
    </citation>
    <scope>NUCLEOTIDE SEQUENCE [LARGE SCALE GENOMIC DNA]</scope>
    <source>
        <strain evidence="2">CGMCC 1.12806</strain>
    </source>
</reference>
<proteinExistence type="predicted"/>
<dbReference type="EMBL" id="BMFZ01000002">
    <property type="protein sequence ID" value="GGA38116.1"/>
    <property type="molecule type" value="Genomic_DNA"/>
</dbReference>
<protein>
    <recommendedName>
        <fullName evidence="3">Transposase</fullName>
    </recommendedName>
</protein>
<evidence type="ECO:0008006" key="3">
    <source>
        <dbReference type="Google" id="ProtNLM"/>
    </source>
</evidence>
<accession>A0ABQ1G795</accession>
<gene>
    <name evidence="1" type="ORF">GCM10011328_11290</name>
</gene>
<name>A0ABQ1G795_9GAMM</name>
<comment type="caution">
    <text evidence="1">The sequence shown here is derived from an EMBL/GenBank/DDBJ whole genome shotgun (WGS) entry which is preliminary data.</text>
</comment>
<evidence type="ECO:0000313" key="1">
    <source>
        <dbReference type="EMBL" id="GGA38116.1"/>
    </source>
</evidence>
<evidence type="ECO:0000313" key="2">
    <source>
        <dbReference type="Proteomes" id="UP000627464"/>
    </source>
</evidence>